<sequence>MARTTSAQPESSRRRQRWADGYDPENTRSSLIASALELFERRGFDRTSVQEIAERARLTKGAFYHHFESKDDLLRHIQEEYLDAQLAAIQRIEAGSDDPKVRMAELIRVGLTSVAEYRAHVTIFYQERRYLTGALFAEVTRKHDLVEAAFAAIVADGVTRGAFRPDVDARIAMLGVVGMCAWAYQWLNLSGPLSVDEVARQFGAMVLEGLEAPAAR</sequence>
<dbReference type="InterPro" id="IPR036271">
    <property type="entry name" value="Tet_transcr_reg_TetR-rel_C_sf"/>
</dbReference>
<dbReference type="SUPFAM" id="SSF46689">
    <property type="entry name" value="Homeodomain-like"/>
    <property type="match status" value="1"/>
</dbReference>
<dbReference type="Pfam" id="PF17932">
    <property type="entry name" value="TetR_C_24"/>
    <property type="match status" value="1"/>
</dbReference>
<evidence type="ECO:0000313" key="9">
    <source>
        <dbReference type="Proteomes" id="UP001501444"/>
    </source>
</evidence>
<evidence type="ECO:0000256" key="5">
    <source>
        <dbReference type="PROSITE-ProRule" id="PRU00335"/>
    </source>
</evidence>
<dbReference type="InterPro" id="IPR050109">
    <property type="entry name" value="HTH-type_TetR-like_transc_reg"/>
</dbReference>
<evidence type="ECO:0000256" key="4">
    <source>
        <dbReference type="ARBA" id="ARBA00023163"/>
    </source>
</evidence>
<dbReference type="Gene3D" id="1.10.357.10">
    <property type="entry name" value="Tetracycline Repressor, domain 2"/>
    <property type="match status" value="1"/>
</dbReference>
<keyword evidence="4" id="KW-0804">Transcription</keyword>
<dbReference type="PRINTS" id="PR00455">
    <property type="entry name" value="HTHTETR"/>
</dbReference>
<feature type="compositionally biased region" description="Basic and acidic residues" evidence="6">
    <location>
        <begin position="11"/>
        <end position="20"/>
    </location>
</feature>
<dbReference type="Proteomes" id="UP001501444">
    <property type="component" value="Unassembled WGS sequence"/>
</dbReference>
<evidence type="ECO:0000256" key="6">
    <source>
        <dbReference type="SAM" id="MobiDB-lite"/>
    </source>
</evidence>
<dbReference type="EMBL" id="BAAARV010000123">
    <property type="protein sequence ID" value="GAA2390316.1"/>
    <property type="molecule type" value="Genomic_DNA"/>
</dbReference>
<protein>
    <submittedName>
        <fullName evidence="8">TetR/AcrR family transcriptional regulator</fullName>
    </submittedName>
</protein>
<keyword evidence="3 5" id="KW-0238">DNA-binding</keyword>
<dbReference type="PROSITE" id="PS50977">
    <property type="entry name" value="HTH_TETR_2"/>
    <property type="match status" value="1"/>
</dbReference>
<keyword evidence="9" id="KW-1185">Reference proteome</keyword>
<feature type="domain" description="HTH tetR-type" evidence="7">
    <location>
        <begin position="25"/>
        <end position="85"/>
    </location>
</feature>
<organism evidence="8 9">
    <name type="scientific">Dactylosporangium salmoneum</name>
    <dbReference type="NCBI Taxonomy" id="53361"/>
    <lineage>
        <taxon>Bacteria</taxon>
        <taxon>Bacillati</taxon>
        <taxon>Actinomycetota</taxon>
        <taxon>Actinomycetes</taxon>
        <taxon>Micromonosporales</taxon>
        <taxon>Micromonosporaceae</taxon>
        <taxon>Dactylosporangium</taxon>
    </lineage>
</organism>
<reference evidence="8 9" key="1">
    <citation type="journal article" date="2019" name="Int. J. Syst. Evol. Microbiol.">
        <title>The Global Catalogue of Microorganisms (GCM) 10K type strain sequencing project: providing services to taxonomists for standard genome sequencing and annotation.</title>
        <authorList>
            <consortium name="The Broad Institute Genomics Platform"/>
            <consortium name="The Broad Institute Genome Sequencing Center for Infectious Disease"/>
            <person name="Wu L."/>
            <person name="Ma J."/>
        </authorList>
    </citation>
    <scope>NUCLEOTIDE SEQUENCE [LARGE SCALE GENOMIC DNA]</scope>
    <source>
        <strain evidence="8 9">JCM 3272</strain>
    </source>
</reference>
<dbReference type="PANTHER" id="PTHR30055:SF175">
    <property type="entry name" value="HTH-TYPE TRANSCRIPTIONAL REPRESSOR KSTR2"/>
    <property type="match status" value="1"/>
</dbReference>
<dbReference type="InterPro" id="IPR001647">
    <property type="entry name" value="HTH_TetR"/>
</dbReference>
<evidence type="ECO:0000256" key="2">
    <source>
        <dbReference type="ARBA" id="ARBA00023015"/>
    </source>
</evidence>
<dbReference type="Pfam" id="PF00440">
    <property type="entry name" value="TetR_N"/>
    <property type="match status" value="1"/>
</dbReference>
<keyword evidence="1" id="KW-0678">Repressor</keyword>
<dbReference type="Gene3D" id="1.10.10.60">
    <property type="entry name" value="Homeodomain-like"/>
    <property type="match status" value="1"/>
</dbReference>
<dbReference type="PROSITE" id="PS01081">
    <property type="entry name" value="HTH_TETR_1"/>
    <property type="match status" value="1"/>
</dbReference>
<feature type="region of interest" description="Disordered" evidence="6">
    <location>
        <begin position="1"/>
        <end position="22"/>
    </location>
</feature>
<gene>
    <name evidence="8" type="ORF">GCM10010170_102300</name>
</gene>
<keyword evidence="2" id="KW-0805">Transcription regulation</keyword>
<feature type="DNA-binding region" description="H-T-H motif" evidence="5">
    <location>
        <begin position="48"/>
        <end position="67"/>
    </location>
</feature>
<dbReference type="InterPro" id="IPR023772">
    <property type="entry name" value="DNA-bd_HTH_TetR-type_CS"/>
</dbReference>
<feature type="compositionally biased region" description="Polar residues" evidence="6">
    <location>
        <begin position="1"/>
        <end position="10"/>
    </location>
</feature>
<dbReference type="RefSeq" id="WP_344620021.1">
    <property type="nucleotide sequence ID" value="NZ_BAAARV010000123.1"/>
</dbReference>
<dbReference type="InterPro" id="IPR041490">
    <property type="entry name" value="KstR2_TetR_C"/>
</dbReference>
<evidence type="ECO:0000313" key="8">
    <source>
        <dbReference type="EMBL" id="GAA2390316.1"/>
    </source>
</evidence>
<name>A0ABN3HXL4_9ACTN</name>
<evidence type="ECO:0000259" key="7">
    <source>
        <dbReference type="PROSITE" id="PS50977"/>
    </source>
</evidence>
<dbReference type="InterPro" id="IPR009057">
    <property type="entry name" value="Homeodomain-like_sf"/>
</dbReference>
<dbReference type="SUPFAM" id="SSF48498">
    <property type="entry name" value="Tetracyclin repressor-like, C-terminal domain"/>
    <property type="match status" value="1"/>
</dbReference>
<dbReference type="PANTHER" id="PTHR30055">
    <property type="entry name" value="HTH-TYPE TRANSCRIPTIONAL REGULATOR RUTR"/>
    <property type="match status" value="1"/>
</dbReference>
<proteinExistence type="predicted"/>
<evidence type="ECO:0000256" key="3">
    <source>
        <dbReference type="ARBA" id="ARBA00023125"/>
    </source>
</evidence>
<comment type="caution">
    <text evidence="8">The sequence shown here is derived from an EMBL/GenBank/DDBJ whole genome shotgun (WGS) entry which is preliminary data.</text>
</comment>
<evidence type="ECO:0000256" key="1">
    <source>
        <dbReference type="ARBA" id="ARBA00022491"/>
    </source>
</evidence>
<accession>A0ABN3HXL4</accession>